<proteinExistence type="predicted"/>
<feature type="domain" description="Lcl C-terminal" evidence="2">
    <location>
        <begin position="41"/>
        <end position="161"/>
    </location>
</feature>
<keyword evidence="1" id="KW-0732">Signal</keyword>
<evidence type="ECO:0000313" key="3">
    <source>
        <dbReference type="EMBL" id="MET3600861.1"/>
    </source>
</evidence>
<evidence type="ECO:0000313" key="4">
    <source>
        <dbReference type="Proteomes" id="UP001549164"/>
    </source>
</evidence>
<dbReference type="RefSeq" id="WP_354434740.1">
    <property type="nucleotide sequence ID" value="NZ_JBEPLY010000010.1"/>
</dbReference>
<accession>A0ABV2ID69</accession>
<dbReference type="Proteomes" id="UP001549164">
    <property type="component" value="Unassembled WGS sequence"/>
</dbReference>
<reference evidence="3 4" key="1">
    <citation type="submission" date="2024-06" db="EMBL/GenBank/DDBJ databases">
        <title>Genomic Encyclopedia of Type Strains, Phase IV (KMG-IV): sequencing the most valuable type-strain genomes for metagenomic binning, comparative biology and taxonomic classification.</title>
        <authorList>
            <person name="Goeker M."/>
        </authorList>
    </citation>
    <scope>NUCLEOTIDE SEQUENCE [LARGE SCALE GENOMIC DNA]</scope>
    <source>
        <strain evidence="3 4">DSM 28102</strain>
    </source>
</reference>
<protein>
    <recommendedName>
        <fullName evidence="2">Lcl C-terminal domain-containing protein</fullName>
    </recommendedName>
</protein>
<sequence>MRSGVISTLFLSLLFPLNAYANCITADGSGFLLQGDEATNPQHGLTWKRCAVGMQWDAGAETCSGEARGLGLNAAIDYAGAQGEGWRVPTGRELETLTLDTCEGPKLDTIAFPNIAATDFGDGALFWTSTEAMPDMFYFFDFTNGFVDMHGQGFHLSVLLVKDSAR</sequence>
<name>A0ABV2ID69_9HYPH</name>
<gene>
    <name evidence="3" type="ORF">ABID12_002812</name>
</gene>
<organism evidence="3 4">
    <name type="scientific">Martelella mangrovi</name>
    <dbReference type="NCBI Taxonomy" id="1397477"/>
    <lineage>
        <taxon>Bacteria</taxon>
        <taxon>Pseudomonadati</taxon>
        <taxon>Pseudomonadota</taxon>
        <taxon>Alphaproteobacteria</taxon>
        <taxon>Hyphomicrobiales</taxon>
        <taxon>Aurantimonadaceae</taxon>
        <taxon>Martelella</taxon>
    </lineage>
</organism>
<keyword evidence="4" id="KW-1185">Reference proteome</keyword>
<evidence type="ECO:0000259" key="2">
    <source>
        <dbReference type="Pfam" id="PF07603"/>
    </source>
</evidence>
<comment type="caution">
    <text evidence="3">The sequence shown here is derived from an EMBL/GenBank/DDBJ whole genome shotgun (WGS) entry which is preliminary data.</text>
</comment>
<dbReference type="InterPro" id="IPR011460">
    <property type="entry name" value="Lcl_C"/>
</dbReference>
<dbReference type="Pfam" id="PF07603">
    <property type="entry name" value="Lcl_C"/>
    <property type="match status" value="1"/>
</dbReference>
<feature type="chain" id="PRO_5046750110" description="Lcl C-terminal domain-containing protein" evidence="1">
    <location>
        <begin position="22"/>
        <end position="166"/>
    </location>
</feature>
<dbReference type="EMBL" id="JBEPLY010000010">
    <property type="protein sequence ID" value="MET3600861.1"/>
    <property type="molecule type" value="Genomic_DNA"/>
</dbReference>
<evidence type="ECO:0000256" key="1">
    <source>
        <dbReference type="SAM" id="SignalP"/>
    </source>
</evidence>
<feature type="signal peptide" evidence="1">
    <location>
        <begin position="1"/>
        <end position="21"/>
    </location>
</feature>